<dbReference type="Proteomes" id="UP000030134">
    <property type="component" value="Unassembled WGS sequence"/>
</dbReference>
<dbReference type="PANTHER" id="PTHR31901">
    <property type="entry name" value="GH3 DOMAIN-CONTAINING PROTEIN"/>
    <property type="match status" value="1"/>
</dbReference>
<protein>
    <recommendedName>
        <fullName evidence="5">GH3 auxin-responsive promoter</fullName>
    </recommendedName>
</protein>
<dbReference type="STRING" id="266762.HQ36_04915"/>
<dbReference type="GO" id="GO:0005737">
    <property type="term" value="C:cytoplasm"/>
    <property type="evidence" value="ECO:0007669"/>
    <property type="project" value="TreeGrafter"/>
</dbReference>
<sequence length="504" mass="57097">MDAFTRLIYTPMSLRLRAIESYNTQALQLQERQLKRVLRCLQATDYGRQHNTHTIKSQKDYARTLPIVSYDHIAPYTDRMLTGERNILVRGFCDRFAVSSGTSAGRSKRLPVNGLHLQACHFKGASDTLWLYLSTRPDSRFFATKGLTLGGSQKPVSLTNTISQGDLSSILIEKMPSLGNMIRVPSKKTLLMDEWNTKMEQIIREVAYANVGSLSGVPSWMLHLIKGVLQHTGREDLSEVWPQLEVFFHGGISFLPYREEYRRLISSPRMQYRETYNASEGFFGIQNDPSDSSMLLMLDYGIYYEFIPLAELDKEHPTAVPLEGVKKGITYALVISTLGGLYRYMIGDTVTFTSTHPYKIKIVGRTASYINAFGEELMVFNADAALTKVAHEFGVTVRDYTAAPLFLNEEGKGRHDWVIEFEQEPEDIEAFALHLHKQLRLENSDYDAKSYNNMTLLPLKIYVAPAGTFNAYLASEGKLGGQHKVPRLKNDRSLIDHLLKKIGN</sequence>
<dbReference type="eggNOG" id="COG1541">
    <property type="taxonomic scope" value="Bacteria"/>
</dbReference>
<dbReference type="EMBL" id="JQZW01000008">
    <property type="protein sequence ID" value="KGN98243.1"/>
    <property type="molecule type" value="Genomic_DNA"/>
</dbReference>
<evidence type="ECO:0000313" key="4">
    <source>
        <dbReference type="Proteomes" id="UP000030134"/>
    </source>
</evidence>
<evidence type="ECO:0008006" key="5">
    <source>
        <dbReference type="Google" id="ProtNLM"/>
    </source>
</evidence>
<dbReference type="InterPro" id="IPR042099">
    <property type="entry name" value="ANL_N_sf"/>
</dbReference>
<reference evidence="3 4" key="1">
    <citation type="submission" date="2014-08" db="EMBL/GenBank/DDBJ databases">
        <title>Porphyromonas gingivicanis strain:COT-022_OH1391 Genome sequencing.</title>
        <authorList>
            <person name="Wallis C."/>
            <person name="Deusch O."/>
            <person name="O'Flynn C."/>
            <person name="Davis I."/>
            <person name="Jospin G."/>
            <person name="Darling A.E."/>
            <person name="Coil D.A."/>
            <person name="Alexiev A."/>
            <person name="Horsfall A."/>
            <person name="Kirkwood N."/>
            <person name="Harris S."/>
            <person name="Eisen J.A."/>
        </authorList>
    </citation>
    <scope>NUCLEOTIDE SEQUENCE [LARGE SCALE GENOMIC DNA]</scope>
    <source>
        <strain evidence="4">COT-022 OH1391</strain>
    </source>
</reference>
<evidence type="ECO:0000259" key="2">
    <source>
        <dbReference type="Pfam" id="PF23572"/>
    </source>
</evidence>
<accession>A0A0A2G4M3</accession>
<proteinExistence type="predicted"/>
<dbReference type="PANTHER" id="PTHR31901:SF9">
    <property type="entry name" value="GH3 DOMAIN-CONTAINING PROTEIN"/>
    <property type="match status" value="1"/>
</dbReference>
<dbReference type="AlphaFoldDB" id="A0A0A2G4M3"/>
<gene>
    <name evidence="3" type="ORF">HQ36_04915</name>
</gene>
<evidence type="ECO:0000313" key="3">
    <source>
        <dbReference type="EMBL" id="KGN98243.1"/>
    </source>
</evidence>
<dbReference type="OrthoDB" id="5678283at2"/>
<comment type="caution">
    <text evidence="3">The sequence shown here is derived from an EMBL/GenBank/DDBJ whole genome shotgun (WGS) entry which is preliminary data.</text>
</comment>
<name>A0A0A2G4M3_9PORP</name>
<organism evidence="3 4">
    <name type="scientific">Porphyromonas gingivicanis</name>
    <dbReference type="NCBI Taxonomy" id="266762"/>
    <lineage>
        <taxon>Bacteria</taxon>
        <taxon>Pseudomonadati</taxon>
        <taxon>Bacteroidota</taxon>
        <taxon>Bacteroidia</taxon>
        <taxon>Bacteroidales</taxon>
        <taxon>Porphyromonadaceae</taxon>
        <taxon>Porphyromonas</taxon>
    </lineage>
</organism>
<dbReference type="InterPro" id="IPR055378">
    <property type="entry name" value="GH3_C"/>
</dbReference>
<dbReference type="Pfam" id="PF03321">
    <property type="entry name" value="GH3"/>
    <property type="match status" value="1"/>
</dbReference>
<dbReference type="InterPro" id="IPR004993">
    <property type="entry name" value="GH3"/>
</dbReference>
<feature type="domain" description="GH3 middle" evidence="1">
    <location>
        <begin position="296"/>
        <end position="365"/>
    </location>
</feature>
<dbReference type="InterPro" id="IPR055377">
    <property type="entry name" value="GH3_M"/>
</dbReference>
<dbReference type="RefSeq" id="WP_036883819.1">
    <property type="nucleotide sequence ID" value="NZ_JQZW01000008.1"/>
</dbReference>
<evidence type="ECO:0000259" key="1">
    <source>
        <dbReference type="Pfam" id="PF23571"/>
    </source>
</evidence>
<feature type="domain" description="GH3 C-terminal" evidence="2">
    <location>
        <begin position="381"/>
        <end position="492"/>
    </location>
</feature>
<dbReference type="Pfam" id="PF23572">
    <property type="entry name" value="GH3_C"/>
    <property type="match status" value="1"/>
</dbReference>
<keyword evidence="4" id="KW-1185">Reference proteome</keyword>
<dbReference type="Pfam" id="PF23571">
    <property type="entry name" value="GH3_M"/>
    <property type="match status" value="1"/>
</dbReference>
<dbReference type="Gene3D" id="3.40.50.12780">
    <property type="entry name" value="N-terminal domain of ligase-like"/>
    <property type="match status" value="1"/>
</dbReference>
<dbReference type="GO" id="GO:0016881">
    <property type="term" value="F:acid-amino acid ligase activity"/>
    <property type="evidence" value="ECO:0007669"/>
    <property type="project" value="TreeGrafter"/>
</dbReference>